<gene>
    <name evidence="8" type="ORF">GCM10007067_21280</name>
</gene>
<evidence type="ECO:0000259" key="7">
    <source>
        <dbReference type="Pfam" id="PF02687"/>
    </source>
</evidence>
<dbReference type="InterPro" id="IPR003838">
    <property type="entry name" value="ABC3_permease_C"/>
</dbReference>
<evidence type="ECO:0000313" key="9">
    <source>
        <dbReference type="Proteomes" id="UP000646426"/>
    </source>
</evidence>
<dbReference type="Proteomes" id="UP000646426">
    <property type="component" value="Unassembled WGS sequence"/>
</dbReference>
<dbReference type="GO" id="GO:0005886">
    <property type="term" value="C:plasma membrane"/>
    <property type="evidence" value="ECO:0007669"/>
    <property type="project" value="UniProtKB-SubCell"/>
</dbReference>
<evidence type="ECO:0000256" key="2">
    <source>
        <dbReference type="ARBA" id="ARBA00022475"/>
    </source>
</evidence>
<accession>A0A918T1Y5</accession>
<organism evidence="8 9">
    <name type="scientific">Cognatilysobacter bugurensis</name>
    <dbReference type="NCBI Taxonomy" id="543356"/>
    <lineage>
        <taxon>Bacteria</taxon>
        <taxon>Pseudomonadati</taxon>
        <taxon>Pseudomonadota</taxon>
        <taxon>Gammaproteobacteria</taxon>
        <taxon>Lysobacterales</taxon>
        <taxon>Lysobacteraceae</taxon>
        <taxon>Cognatilysobacter</taxon>
    </lineage>
</organism>
<dbReference type="PANTHER" id="PTHR43738">
    <property type="entry name" value="ABC TRANSPORTER, MEMBRANE PROTEIN"/>
    <property type="match status" value="1"/>
</dbReference>
<evidence type="ECO:0000256" key="1">
    <source>
        <dbReference type="ARBA" id="ARBA00004651"/>
    </source>
</evidence>
<sequence>MDARKYFPLVWTALLRKKTRTVFTLLSLTAAFLLIGLLQAVNSLFAGGADFLGANRLIVQARTSFTQPLPMRLLPQIEAVPGVERVGFSQFFGGQYRDERAGFPQFVVDPQRLRETYPEWVMPDEQWRAFVSTPDSAIVGRNLALQYGWNVGDIVPLNSFIWTKADGSRVWEWRIAGIFDGISEKWQDQTQLMYLNYGHFDEARNERARGLAGVFVVRVSDPLESPRIAAEIDRRFANSADETKTQNEQDFQLNFINQFGDIGFIMNAISGAVFFTILILTGFTMSQAVRERIPELAVLKCLGFTDRTVLWLVLGEALLLCALGAALGMALAAVITANLPPQFPPLQPDRRVWLFVIAAVLVLTCAVGVPPALRAKRLKIVDALAGR</sequence>
<feature type="transmembrane region" description="Helical" evidence="6">
    <location>
        <begin position="352"/>
        <end position="373"/>
    </location>
</feature>
<dbReference type="PANTHER" id="PTHR43738:SF3">
    <property type="entry name" value="ABC TRANSPORTER PERMEASE"/>
    <property type="match status" value="1"/>
</dbReference>
<name>A0A918T1Y5_9GAMM</name>
<keyword evidence="4 6" id="KW-1133">Transmembrane helix</keyword>
<dbReference type="InterPro" id="IPR051125">
    <property type="entry name" value="ABC-4/HrtB_transporter"/>
</dbReference>
<keyword evidence="5 6" id="KW-0472">Membrane</keyword>
<protein>
    <submittedName>
        <fullName evidence="8">Membrane protein</fullName>
    </submittedName>
</protein>
<reference evidence="8" key="1">
    <citation type="journal article" date="2014" name="Int. J. Syst. Evol. Microbiol.">
        <title>Complete genome sequence of Corynebacterium casei LMG S-19264T (=DSM 44701T), isolated from a smear-ripened cheese.</title>
        <authorList>
            <consortium name="US DOE Joint Genome Institute (JGI-PGF)"/>
            <person name="Walter F."/>
            <person name="Albersmeier A."/>
            <person name="Kalinowski J."/>
            <person name="Ruckert C."/>
        </authorList>
    </citation>
    <scope>NUCLEOTIDE SEQUENCE</scope>
    <source>
        <strain evidence="8">KCTC 23077</strain>
    </source>
</reference>
<keyword evidence="3 6" id="KW-0812">Transmembrane</keyword>
<dbReference type="RefSeq" id="WP_189456332.1">
    <property type="nucleotide sequence ID" value="NZ_BMYD01000003.1"/>
</dbReference>
<keyword evidence="2" id="KW-1003">Cell membrane</keyword>
<comment type="subcellular location">
    <subcellularLocation>
        <location evidence="1">Cell membrane</location>
        <topology evidence="1">Multi-pass membrane protein</topology>
    </subcellularLocation>
</comment>
<dbReference type="Pfam" id="PF02687">
    <property type="entry name" value="FtsX"/>
    <property type="match status" value="1"/>
</dbReference>
<keyword evidence="9" id="KW-1185">Reference proteome</keyword>
<comment type="caution">
    <text evidence="8">The sequence shown here is derived from an EMBL/GenBank/DDBJ whole genome shotgun (WGS) entry which is preliminary data.</text>
</comment>
<dbReference type="AlphaFoldDB" id="A0A918T1Y5"/>
<feature type="domain" description="ABC3 transporter permease C-terminal" evidence="7">
    <location>
        <begin position="268"/>
        <end position="377"/>
    </location>
</feature>
<evidence type="ECO:0000256" key="5">
    <source>
        <dbReference type="ARBA" id="ARBA00023136"/>
    </source>
</evidence>
<evidence type="ECO:0000256" key="6">
    <source>
        <dbReference type="SAM" id="Phobius"/>
    </source>
</evidence>
<evidence type="ECO:0000313" key="8">
    <source>
        <dbReference type="EMBL" id="GHA82950.1"/>
    </source>
</evidence>
<evidence type="ECO:0000256" key="4">
    <source>
        <dbReference type="ARBA" id="ARBA00022989"/>
    </source>
</evidence>
<evidence type="ECO:0000256" key="3">
    <source>
        <dbReference type="ARBA" id="ARBA00022692"/>
    </source>
</evidence>
<proteinExistence type="predicted"/>
<feature type="transmembrane region" description="Helical" evidence="6">
    <location>
        <begin position="309"/>
        <end position="332"/>
    </location>
</feature>
<reference evidence="8" key="2">
    <citation type="submission" date="2020-09" db="EMBL/GenBank/DDBJ databases">
        <authorList>
            <person name="Sun Q."/>
            <person name="Kim S."/>
        </authorList>
    </citation>
    <scope>NUCLEOTIDE SEQUENCE</scope>
    <source>
        <strain evidence="8">KCTC 23077</strain>
    </source>
</reference>
<feature type="transmembrane region" description="Helical" evidence="6">
    <location>
        <begin position="262"/>
        <end position="283"/>
    </location>
</feature>
<dbReference type="EMBL" id="BMYD01000003">
    <property type="protein sequence ID" value="GHA82950.1"/>
    <property type="molecule type" value="Genomic_DNA"/>
</dbReference>